<feature type="transmembrane region" description="Helical" evidence="1">
    <location>
        <begin position="24"/>
        <end position="45"/>
    </location>
</feature>
<evidence type="ECO:0000256" key="1">
    <source>
        <dbReference type="SAM" id="Phobius"/>
    </source>
</evidence>
<sequence length="74" mass="8362">MKRWCELYPEPFLFVFGGGRRLKYWMIGLVSFGFLGIVGGGFGGLDRSRLNPVKWLPLVKNGLSVKTVSLRFPV</sequence>
<proteinExistence type="predicted"/>
<evidence type="ECO:0000313" key="3">
    <source>
        <dbReference type="Proteomes" id="UP000712281"/>
    </source>
</evidence>
<accession>A0A8S9LNH9</accession>
<dbReference type="AlphaFoldDB" id="A0A8S9LNH9"/>
<keyword evidence="1" id="KW-1133">Transmembrane helix</keyword>
<name>A0A8S9LNH9_BRACR</name>
<dbReference type="EMBL" id="QGKW02000276">
    <property type="protein sequence ID" value="KAF2607617.1"/>
    <property type="molecule type" value="Genomic_DNA"/>
</dbReference>
<organism evidence="2 3">
    <name type="scientific">Brassica cretica</name>
    <name type="common">Mustard</name>
    <dbReference type="NCBI Taxonomy" id="69181"/>
    <lineage>
        <taxon>Eukaryota</taxon>
        <taxon>Viridiplantae</taxon>
        <taxon>Streptophyta</taxon>
        <taxon>Embryophyta</taxon>
        <taxon>Tracheophyta</taxon>
        <taxon>Spermatophyta</taxon>
        <taxon>Magnoliopsida</taxon>
        <taxon>eudicotyledons</taxon>
        <taxon>Gunneridae</taxon>
        <taxon>Pentapetalae</taxon>
        <taxon>rosids</taxon>
        <taxon>malvids</taxon>
        <taxon>Brassicales</taxon>
        <taxon>Brassicaceae</taxon>
        <taxon>Brassiceae</taxon>
        <taxon>Brassica</taxon>
    </lineage>
</organism>
<keyword evidence="1" id="KW-0472">Membrane</keyword>
<keyword evidence="1" id="KW-0812">Transmembrane</keyword>
<evidence type="ECO:0000313" key="2">
    <source>
        <dbReference type="EMBL" id="KAF2607617.1"/>
    </source>
</evidence>
<dbReference type="Proteomes" id="UP000712281">
    <property type="component" value="Unassembled WGS sequence"/>
</dbReference>
<reference evidence="2" key="1">
    <citation type="submission" date="2019-12" db="EMBL/GenBank/DDBJ databases">
        <title>Genome sequencing and annotation of Brassica cretica.</title>
        <authorList>
            <person name="Studholme D.J."/>
            <person name="Sarris P.F."/>
        </authorList>
    </citation>
    <scope>NUCLEOTIDE SEQUENCE</scope>
    <source>
        <strain evidence="2">PFS-001/15</strain>
        <tissue evidence="2">Leaf</tissue>
    </source>
</reference>
<gene>
    <name evidence="2" type="ORF">F2Q68_00045155</name>
</gene>
<protein>
    <submittedName>
        <fullName evidence="2">Uncharacterized protein</fullName>
    </submittedName>
</protein>
<comment type="caution">
    <text evidence="2">The sequence shown here is derived from an EMBL/GenBank/DDBJ whole genome shotgun (WGS) entry which is preliminary data.</text>
</comment>